<keyword evidence="4" id="KW-0443">Lipid metabolism</keyword>
<reference evidence="6 7" key="1">
    <citation type="submission" date="2015-10" db="EMBL/GenBank/DDBJ databases">
        <title>Draft genome sequence of pyrrolomycin-producing Streptomyces vitaminophilus.</title>
        <authorList>
            <person name="Graham D.E."/>
            <person name="Mahan K.M."/>
            <person name="Klingeman D.M."/>
            <person name="Hettich R.L."/>
            <person name="Parry R.J."/>
        </authorList>
    </citation>
    <scope>NUCLEOTIDE SEQUENCE [LARGE SCALE GENOMIC DNA]</scope>
    <source>
        <strain evidence="6 7">ATCC 31673</strain>
    </source>
</reference>
<evidence type="ECO:0000256" key="3">
    <source>
        <dbReference type="ARBA" id="ARBA00022832"/>
    </source>
</evidence>
<evidence type="ECO:0000259" key="5">
    <source>
        <dbReference type="Pfam" id="PF00501"/>
    </source>
</evidence>
<proteinExistence type="inferred from homology"/>
<dbReference type="Gene3D" id="3.40.50.12780">
    <property type="entry name" value="N-terminal domain of ligase-like"/>
    <property type="match status" value="1"/>
</dbReference>
<comment type="caution">
    <text evidence="6">The sequence shown here is derived from an EMBL/GenBank/DDBJ whole genome shotgun (WGS) entry which is preliminary data.</text>
</comment>
<dbReference type="AlphaFoldDB" id="A0A0T6LNU1"/>
<dbReference type="GO" id="GO:0071766">
    <property type="term" value="P:Actinobacterium-type cell wall biogenesis"/>
    <property type="evidence" value="ECO:0007669"/>
    <property type="project" value="UniProtKB-ARBA"/>
</dbReference>
<sequence>MAEYRNFTELVRAHVTEGPEREALVLLSGDGTEMRAERVTYAEIDVEARRLAAWLQERGAAGHPVIVVQNSGRLFATSFLACLYAGAMAVPAPPPGNVKHTTERLVGIVKDTAPHSVLTDARGAPGVSLLLAQIGYERVPCLATDALTAGAEDDWSPPDMEPDDIAFLQYTSGSTSDPKGVMVSHGNLIANQAQIAGALGTTRESRMGSWLPFHHDMGLIGHLLHPLAVGGASVLLPPTLFVRHPVRWLQAITEYGVTSGGGPNFAYDLCVRRITEEQMAGLDLSRWENACNGAEPVRAETVRAFTRKFAAVGLRPDAMWPCYGLAEATLLVTGGTRNGTVRTMTVDAKALEHHRVVTSAPAEAPVEGDQQRELVSCGLVHGGLDLVIVDPTTRARLPEGQVGEIWVRGDSVARGYWNRPRDTCETFSSATACGQEGFLRTGDLGTLLDGELFVTGRLKDIMIVAGRNLYPQDIERVAQQVSPLFGFCTAFSVGSEREQAVLIQEVRTGGSYDLDLAKLAARVHETISQEFEIAVAGVLLVRPGTVRRTTSGKVQRPAMRDLFLRGRIEPLHALLSPEVRDLVEAGGGPRGYGGDRP</sequence>
<dbReference type="InterPro" id="IPR020845">
    <property type="entry name" value="AMP-binding_CS"/>
</dbReference>
<dbReference type="GO" id="GO:0006633">
    <property type="term" value="P:fatty acid biosynthetic process"/>
    <property type="evidence" value="ECO:0007669"/>
    <property type="project" value="TreeGrafter"/>
</dbReference>
<gene>
    <name evidence="6" type="ORF">AQ490_05195</name>
</gene>
<dbReference type="OrthoDB" id="3671040at2"/>
<protein>
    <submittedName>
        <fullName evidence="6">Polyketide synthase</fullName>
    </submittedName>
</protein>
<keyword evidence="2" id="KW-0436">Ligase</keyword>
<dbReference type="RefSeq" id="WP_018383356.1">
    <property type="nucleotide sequence ID" value="NZ_LLZU01000035.1"/>
</dbReference>
<keyword evidence="7" id="KW-1185">Reference proteome</keyword>
<dbReference type="Proteomes" id="UP000050867">
    <property type="component" value="Unassembled WGS sequence"/>
</dbReference>
<dbReference type="FunFam" id="3.40.50.12780:FF:000013">
    <property type="entry name" value="Long-chain-fatty-acid--AMP ligase FadD32"/>
    <property type="match status" value="1"/>
</dbReference>
<dbReference type="Pfam" id="PF00501">
    <property type="entry name" value="AMP-binding"/>
    <property type="match status" value="1"/>
</dbReference>
<dbReference type="GO" id="GO:0016874">
    <property type="term" value="F:ligase activity"/>
    <property type="evidence" value="ECO:0007669"/>
    <property type="project" value="UniProtKB-KW"/>
</dbReference>
<dbReference type="InterPro" id="IPR000873">
    <property type="entry name" value="AMP-dep_synth/lig_dom"/>
</dbReference>
<dbReference type="CDD" id="cd05931">
    <property type="entry name" value="FAAL"/>
    <property type="match status" value="1"/>
</dbReference>
<dbReference type="InterPro" id="IPR042099">
    <property type="entry name" value="ANL_N_sf"/>
</dbReference>
<dbReference type="EMBL" id="LLZU01000035">
    <property type="protein sequence ID" value="KRV47771.1"/>
    <property type="molecule type" value="Genomic_DNA"/>
</dbReference>
<evidence type="ECO:0000256" key="4">
    <source>
        <dbReference type="ARBA" id="ARBA00023098"/>
    </source>
</evidence>
<dbReference type="PANTHER" id="PTHR22754:SF32">
    <property type="entry name" value="DISCO-INTERACTING PROTEIN 2"/>
    <property type="match status" value="1"/>
</dbReference>
<dbReference type="InterPro" id="IPR040097">
    <property type="entry name" value="FAAL/FAAC"/>
</dbReference>
<evidence type="ECO:0000256" key="2">
    <source>
        <dbReference type="ARBA" id="ARBA00022598"/>
    </source>
</evidence>
<evidence type="ECO:0000313" key="7">
    <source>
        <dbReference type="Proteomes" id="UP000050867"/>
    </source>
</evidence>
<dbReference type="GO" id="GO:0070566">
    <property type="term" value="F:adenylyltransferase activity"/>
    <property type="evidence" value="ECO:0007669"/>
    <property type="project" value="TreeGrafter"/>
</dbReference>
<keyword evidence="3" id="KW-0276">Fatty acid metabolism</keyword>
<dbReference type="Gene3D" id="3.30.300.30">
    <property type="match status" value="1"/>
</dbReference>
<evidence type="ECO:0000256" key="1">
    <source>
        <dbReference type="ARBA" id="ARBA00006432"/>
    </source>
</evidence>
<dbReference type="GO" id="GO:0005886">
    <property type="term" value="C:plasma membrane"/>
    <property type="evidence" value="ECO:0007669"/>
    <property type="project" value="TreeGrafter"/>
</dbReference>
<dbReference type="STRING" id="76728.AQ490_05195"/>
<organism evidence="6 7">
    <name type="scientific">Wenjunlia vitaminophila</name>
    <name type="common">Streptomyces vitaminophilus</name>
    <dbReference type="NCBI Taxonomy" id="76728"/>
    <lineage>
        <taxon>Bacteria</taxon>
        <taxon>Bacillati</taxon>
        <taxon>Actinomycetota</taxon>
        <taxon>Actinomycetes</taxon>
        <taxon>Kitasatosporales</taxon>
        <taxon>Streptomycetaceae</taxon>
        <taxon>Wenjunlia</taxon>
    </lineage>
</organism>
<name>A0A0T6LNU1_WENVI</name>
<feature type="domain" description="AMP-dependent synthetase/ligase" evidence="5">
    <location>
        <begin position="13"/>
        <end position="417"/>
    </location>
</feature>
<dbReference type="eggNOG" id="COG0318">
    <property type="taxonomic scope" value="Bacteria"/>
</dbReference>
<dbReference type="SUPFAM" id="SSF56801">
    <property type="entry name" value="Acetyl-CoA synthetase-like"/>
    <property type="match status" value="1"/>
</dbReference>
<dbReference type="PANTHER" id="PTHR22754">
    <property type="entry name" value="DISCO-INTERACTING PROTEIN 2 DIP2 -RELATED"/>
    <property type="match status" value="1"/>
</dbReference>
<comment type="similarity">
    <text evidence="1">Belongs to the ATP-dependent AMP-binding enzyme family.</text>
</comment>
<dbReference type="PROSITE" id="PS00455">
    <property type="entry name" value="AMP_BINDING"/>
    <property type="match status" value="1"/>
</dbReference>
<evidence type="ECO:0000313" key="6">
    <source>
        <dbReference type="EMBL" id="KRV47771.1"/>
    </source>
</evidence>
<dbReference type="InterPro" id="IPR045851">
    <property type="entry name" value="AMP-bd_C_sf"/>
</dbReference>
<accession>A0A0T6LNU1</accession>